<name>A0ACB8TJ08_9AGAM</name>
<proteinExistence type="predicted"/>
<evidence type="ECO:0000313" key="1">
    <source>
        <dbReference type="EMBL" id="KAI0068385.1"/>
    </source>
</evidence>
<sequence>MGSTLHDAEALLADVEKESLQQLLNAARSSAAGITRIPAIDAHIRSVFPEQSTPLSTLRRGDVIEIQGPSSSGKTHLLYHLIGTCVLPAKFAGWNKVAVVFDVDGTFDVRRFHHLLHSRIAAASTSELDQNMADAARVTALAMRSLRIFRPSSSIQLAASLANLAAYHAGSLPSSEVALLAVDSMSAHYWPDRFRAEEARLQPPPATAVSKSAPNLLHTILVEMERFRASHRPVIVMTTWGLNPTYKESNASIVSYKQHLHPFPTLMSANALAPSTPGPDPYPPLTHHITLNVAPMPPFPPGARLSDVHEEDERFTLMMAQRGKSIGLVRTSGKAETAVFGMRVAPSQVIFTEEEKTIPESLPVNIHER</sequence>
<evidence type="ECO:0000313" key="2">
    <source>
        <dbReference type="Proteomes" id="UP000814140"/>
    </source>
</evidence>
<protein>
    <submittedName>
        <fullName evidence="1">Uncharacterized protein</fullName>
    </submittedName>
</protein>
<accession>A0ACB8TJ08</accession>
<comment type="caution">
    <text evidence="1">The sequence shown here is derived from an EMBL/GenBank/DDBJ whole genome shotgun (WGS) entry which is preliminary data.</text>
</comment>
<dbReference type="EMBL" id="MU277188">
    <property type="protein sequence ID" value="KAI0068385.1"/>
    <property type="molecule type" value="Genomic_DNA"/>
</dbReference>
<reference evidence="1" key="1">
    <citation type="submission" date="2021-03" db="EMBL/GenBank/DDBJ databases">
        <authorList>
            <consortium name="DOE Joint Genome Institute"/>
            <person name="Ahrendt S."/>
            <person name="Looney B.P."/>
            <person name="Miyauchi S."/>
            <person name="Morin E."/>
            <person name="Drula E."/>
            <person name="Courty P.E."/>
            <person name="Chicoki N."/>
            <person name="Fauchery L."/>
            <person name="Kohler A."/>
            <person name="Kuo A."/>
            <person name="Labutti K."/>
            <person name="Pangilinan J."/>
            <person name="Lipzen A."/>
            <person name="Riley R."/>
            <person name="Andreopoulos W."/>
            <person name="He G."/>
            <person name="Johnson J."/>
            <person name="Barry K.W."/>
            <person name="Grigoriev I.V."/>
            <person name="Nagy L."/>
            <person name="Hibbett D."/>
            <person name="Henrissat B."/>
            <person name="Matheny P.B."/>
            <person name="Labbe J."/>
            <person name="Martin F."/>
        </authorList>
    </citation>
    <scope>NUCLEOTIDE SEQUENCE</scope>
    <source>
        <strain evidence="1">HHB10654</strain>
    </source>
</reference>
<dbReference type="Proteomes" id="UP000814140">
    <property type="component" value="Unassembled WGS sequence"/>
</dbReference>
<keyword evidence="2" id="KW-1185">Reference proteome</keyword>
<reference evidence="1" key="2">
    <citation type="journal article" date="2022" name="New Phytol.">
        <title>Evolutionary transition to the ectomycorrhizal habit in the genomes of a hyperdiverse lineage of mushroom-forming fungi.</title>
        <authorList>
            <person name="Looney B."/>
            <person name="Miyauchi S."/>
            <person name="Morin E."/>
            <person name="Drula E."/>
            <person name="Courty P.E."/>
            <person name="Kohler A."/>
            <person name="Kuo A."/>
            <person name="LaButti K."/>
            <person name="Pangilinan J."/>
            <person name="Lipzen A."/>
            <person name="Riley R."/>
            <person name="Andreopoulos W."/>
            <person name="He G."/>
            <person name="Johnson J."/>
            <person name="Nolan M."/>
            <person name="Tritt A."/>
            <person name="Barry K.W."/>
            <person name="Grigoriev I.V."/>
            <person name="Nagy L.G."/>
            <person name="Hibbett D."/>
            <person name="Henrissat B."/>
            <person name="Matheny P.B."/>
            <person name="Labbe J."/>
            <person name="Martin F.M."/>
        </authorList>
    </citation>
    <scope>NUCLEOTIDE SEQUENCE</scope>
    <source>
        <strain evidence="1">HHB10654</strain>
    </source>
</reference>
<gene>
    <name evidence="1" type="ORF">BV25DRAFT_1846398</name>
</gene>
<organism evidence="1 2">
    <name type="scientific">Artomyces pyxidatus</name>
    <dbReference type="NCBI Taxonomy" id="48021"/>
    <lineage>
        <taxon>Eukaryota</taxon>
        <taxon>Fungi</taxon>
        <taxon>Dikarya</taxon>
        <taxon>Basidiomycota</taxon>
        <taxon>Agaricomycotina</taxon>
        <taxon>Agaricomycetes</taxon>
        <taxon>Russulales</taxon>
        <taxon>Auriscalpiaceae</taxon>
        <taxon>Artomyces</taxon>
    </lineage>
</organism>